<comment type="caution">
    <text evidence="3">The sequence shown here is derived from an EMBL/GenBank/DDBJ whole genome shotgun (WGS) entry which is preliminary data.</text>
</comment>
<dbReference type="Gene3D" id="3.40.250.10">
    <property type="entry name" value="Rhodanese-like domain"/>
    <property type="match status" value="1"/>
</dbReference>
<dbReference type="InterPro" id="IPR017582">
    <property type="entry name" value="SelU"/>
</dbReference>
<dbReference type="InterPro" id="IPR001307">
    <property type="entry name" value="Thiosulphate_STrfase_CS"/>
</dbReference>
<dbReference type="Pfam" id="PF00581">
    <property type="entry name" value="Rhodanese"/>
    <property type="match status" value="1"/>
</dbReference>
<dbReference type="InterPro" id="IPR058840">
    <property type="entry name" value="AAA_SelU"/>
</dbReference>
<name>A0ABU3DF28_9RHOB</name>
<dbReference type="SUPFAM" id="SSF52821">
    <property type="entry name" value="Rhodanese/Cell cycle control phosphatase"/>
    <property type="match status" value="1"/>
</dbReference>
<dbReference type="NCBIfam" id="NF008750">
    <property type="entry name" value="PRK11784.1-2"/>
    <property type="match status" value="1"/>
</dbReference>
<keyword evidence="3" id="KW-0808">Transferase</keyword>
<evidence type="ECO:0000313" key="4">
    <source>
        <dbReference type="Proteomes" id="UP001265259"/>
    </source>
</evidence>
<dbReference type="Pfam" id="PF26341">
    <property type="entry name" value="AAA_SelU"/>
    <property type="match status" value="1"/>
</dbReference>
<dbReference type="PROSITE" id="PS50206">
    <property type="entry name" value="RHODANESE_3"/>
    <property type="match status" value="1"/>
</dbReference>
<dbReference type="RefSeq" id="WP_311690085.1">
    <property type="nucleotide sequence ID" value="NZ_JAVRHL010000002.1"/>
</dbReference>
<keyword evidence="1" id="KW-0711">Selenium</keyword>
<dbReference type="InterPro" id="IPR036873">
    <property type="entry name" value="Rhodanese-like_dom_sf"/>
</dbReference>
<protein>
    <submittedName>
        <fullName evidence="3">tRNA 2-selenouridine(34) synthase MnmH</fullName>
        <ecNumber evidence="3">2.5.1.-</ecNumber>
    </submittedName>
</protein>
<accession>A0ABU3DF28</accession>
<gene>
    <name evidence="3" type="primary">mnmH</name>
    <name evidence="3" type="ORF">RM543_06500</name>
</gene>
<dbReference type="Proteomes" id="UP001265259">
    <property type="component" value="Unassembled WGS sequence"/>
</dbReference>
<dbReference type="InterPro" id="IPR001763">
    <property type="entry name" value="Rhodanese-like_dom"/>
</dbReference>
<organism evidence="3 4">
    <name type="scientific">Tropicimonas omnivorans</name>
    <dbReference type="NCBI Taxonomy" id="3075590"/>
    <lineage>
        <taxon>Bacteria</taxon>
        <taxon>Pseudomonadati</taxon>
        <taxon>Pseudomonadota</taxon>
        <taxon>Alphaproteobacteria</taxon>
        <taxon>Rhodobacterales</taxon>
        <taxon>Roseobacteraceae</taxon>
        <taxon>Tropicimonas</taxon>
    </lineage>
</organism>
<keyword evidence="4" id="KW-1185">Reference proteome</keyword>
<dbReference type="SMART" id="SM00450">
    <property type="entry name" value="RHOD"/>
    <property type="match status" value="1"/>
</dbReference>
<evidence type="ECO:0000256" key="1">
    <source>
        <dbReference type="ARBA" id="ARBA00023266"/>
    </source>
</evidence>
<evidence type="ECO:0000313" key="3">
    <source>
        <dbReference type="EMBL" id="MDT0682327.1"/>
    </source>
</evidence>
<proteinExistence type="predicted"/>
<dbReference type="PANTHER" id="PTHR30401">
    <property type="entry name" value="TRNA 2-SELENOURIDINE SYNTHASE"/>
    <property type="match status" value="1"/>
</dbReference>
<dbReference type="EC" id="2.5.1.-" evidence="3"/>
<dbReference type="NCBIfam" id="NF008752">
    <property type="entry name" value="PRK11784.1-4"/>
    <property type="match status" value="1"/>
</dbReference>
<dbReference type="PANTHER" id="PTHR30401:SF0">
    <property type="entry name" value="TRNA 2-SELENOURIDINE SYNTHASE"/>
    <property type="match status" value="1"/>
</dbReference>
<dbReference type="PROSITE" id="PS00380">
    <property type="entry name" value="RHODANESE_1"/>
    <property type="match status" value="1"/>
</dbReference>
<sequence length="348" mass="37779">MAIKLTDFSDLSTLPFDTVIDVRAPSEFAEDHVPGAISLPVLNDHERAEVGTIYTQESPFRARKIGAALIAANAARHLSGPLADKEGGWKPLVYCWRGGQRSGSFASILSQIGWRVDIVEGGYRSFRRLVVKALHDEDLPHRIVLLDGDTGTGKTDILARIAERGGQVLDLEGMANHRGSVLGPMPGGQPAQKMFETRIAAALSGFDPERPVLVEAESSKVGACLVPPSLWKAMLAAPRLTVEAAQSERARYLARAYGDVTADLPHLEALLGQLVRLRGRETVERWIAMARAGQMEALAADLIARHYDARYAKSRARLPEAEAAIGITLDEDGLDRAADRILAELARL</sequence>
<feature type="domain" description="Rhodanese" evidence="2">
    <location>
        <begin position="18"/>
        <end position="131"/>
    </location>
</feature>
<dbReference type="EMBL" id="JAVRHL010000002">
    <property type="protein sequence ID" value="MDT0682327.1"/>
    <property type="molecule type" value="Genomic_DNA"/>
</dbReference>
<dbReference type="NCBIfam" id="TIGR03167">
    <property type="entry name" value="tRNA_sel_U_synt"/>
    <property type="match status" value="1"/>
</dbReference>
<evidence type="ECO:0000259" key="2">
    <source>
        <dbReference type="PROSITE" id="PS50206"/>
    </source>
</evidence>
<dbReference type="GO" id="GO:0016740">
    <property type="term" value="F:transferase activity"/>
    <property type="evidence" value="ECO:0007669"/>
    <property type="project" value="UniProtKB-KW"/>
</dbReference>
<reference evidence="3 4" key="1">
    <citation type="submission" date="2023-09" db="EMBL/GenBank/DDBJ databases">
        <authorList>
            <person name="Rey-Velasco X."/>
        </authorList>
    </citation>
    <scope>NUCLEOTIDE SEQUENCE [LARGE SCALE GENOMIC DNA]</scope>
    <source>
        <strain evidence="3 4">F158</strain>
    </source>
</reference>